<dbReference type="HOGENOM" id="CLU_590735_0_0_1"/>
<evidence type="ECO:0000313" key="1">
    <source>
        <dbReference type="EMBL" id="KIM28526.1"/>
    </source>
</evidence>
<organism evidence="1 2">
    <name type="scientific">Serendipita vermifera MAFF 305830</name>
    <dbReference type="NCBI Taxonomy" id="933852"/>
    <lineage>
        <taxon>Eukaryota</taxon>
        <taxon>Fungi</taxon>
        <taxon>Dikarya</taxon>
        <taxon>Basidiomycota</taxon>
        <taxon>Agaricomycotina</taxon>
        <taxon>Agaricomycetes</taxon>
        <taxon>Sebacinales</taxon>
        <taxon>Serendipitaceae</taxon>
        <taxon>Serendipita</taxon>
    </lineage>
</organism>
<dbReference type="SUPFAM" id="SSF52047">
    <property type="entry name" value="RNI-like"/>
    <property type="match status" value="1"/>
</dbReference>
<name>A0A0C3BAP8_SERVB</name>
<reference evidence="2" key="2">
    <citation type="submission" date="2015-01" db="EMBL/GenBank/DDBJ databases">
        <title>Evolutionary Origins and Diversification of the Mycorrhizal Mutualists.</title>
        <authorList>
            <consortium name="DOE Joint Genome Institute"/>
            <consortium name="Mycorrhizal Genomics Consortium"/>
            <person name="Kohler A."/>
            <person name="Kuo A."/>
            <person name="Nagy L.G."/>
            <person name="Floudas D."/>
            <person name="Copeland A."/>
            <person name="Barry K.W."/>
            <person name="Cichocki N."/>
            <person name="Veneault-Fourrey C."/>
            <person name="LaButti K."/>
            <person name="Lindquist E.A."/>
            <person name="Lipzen A."/>
            <person name="Lundell T."/>
            <person name="Morin E."/>
            <person name="Murat C."/>
            <person name="Riley R."/>
            <person name="Ohm R."/>
            <person name="Sun H."/>
            <person name="Tunlid A."/>
            <person name="Henrissat B."/>
            <person name="Grigoriev I.V."/>
            <person name="Hibbett D.S."/>
            <person name="Martin F."/>
        </authorList>
    </citation>
    <scope>NUCLEOTIDE SEQUENCE [LARGE SCALE GENOMIC DNA]</scope>
    <source>
        <strain evidence="2">MAFF 305830</strain>
    </source>
</reference>
<protein>
    <recommendedName>
        <fullName evidence="3">F-box domain-containing protein</fullName>
    </recommendedName>
</protein>
<gene>
    <name evidence="1" type="ORF">M408DRAFT_136201</name>
</gene>
<proteinExistence type="predicted"/>
<accession>A0A0C3BAP8</accession>
<dbReference type="AlphaFoldDB" id="A0A0C3BAP8"/>
<sequence>MQLPLDVLRIIFTEYAKQETPEHPLETLLLICKTWTRLCLQSPLLWSRFDISISDACEARRWATIVPKRLARSGPASPLHIVIMNRRKPVLSYCDVCGNDKNHLDYFRGVLPRVEQEDDQCWCLTDSRTSIESILQVLAGNQGFFCHRWVTLHLSLHFADQLTSLYESLVYPTPNLRTLTIRGVIKPLIDQEMSKIFPSTPILSDLSLALKGWGRLPVAHGLTQTGSHLGRLEIERYKILIGSLPLNLVNLRSLVMRHSMHRYSHLEPSIISVPNLTSFILEINIMTPKKPEYCFVIPFDNLQTLGLFQFGLLGGITPTMDSFVGRTIMDLLRRAKNVKQIAGDTFSIAVLFHILSQSPLPAGISLTTGQLTICVMERNQYSRIESIFAEGERVYTINMGDDMIEDIERIKQVERMD</sequence>
<dbReference type="EMBL" id="KN824292">
    <property type="protein sequence ID" value="KIM28526.1"/>
    <property type="molecule type" value="Genomic_DNA"/>
</dbReference>
<keyword evidence="2" id="KW-1185">Reference proteome</keyword>
<reference evidence="1 2" key="1">
    <citation type="submission" date="2014-04" db="EMBL/GenBank/DDBJ databases">
        <authorList>
            <consortium name="DOE Joint Genome Institute"/>
            <person name="Kuo A."/>
            <person name="Zuccaro A."/>
            <person name="Kohler A."/>
            <person name="Nagy L.G."/>
            <person name="Floudas D."/>
            <person name="Copeland A."/>
            <person name="Barry K.W."/>
            <person name="Cichocki N."/>
            <person name="Veneault-Fourrey C."/>
            <person name="LaButti K."/>
            <person name="Lindquist E.A."/>
            <person name="Lipzen A."/>
            <person name="Lundell T."/>
            <person name="Morin E."/>
            <person name="Murat C."/>
            <person name="Sun H."/>
            <person name="Tunlid A."/>
            <person name="Henrissat B."/>
            <person name="Grigoriev I.V."/>
            <person name="Hibbett D.S."/>
            <person name="Martin F."/>
            <person name="Nordberg H.P."/>
            <person name="Cantor M.N."/>
            <person name="Hua S.X."/>
        </authorList>
    </citation>
    <scope>NUCLEOTIDE SEQUENCE [LARGE SCALE GENOMIC DNA]</scope>
    <source>
        <strain evidence="1 2">MAFF 305830</strain>
    </source>
</reference>
<evidence type="ECO:0000313" key="2">
    <source>
        <dbReference type="Proteomes" id="UP000054097"/>
    </source>
</evidence>
<dbReference type="Proteomes" id="UP000054097">
    <property type="component" value="Unassembled WGS sequence"/>
</dbReference>
<evidence type="ECO:0008006" key="3">
    <source>
        <dbReference type="Google" id="ProtNLM"/>
    </source>
</evidence>
<dbReference type="OrthoDB" id="3038759at2759"/>